<dbReference type="InterPro" id="IPR008901">
    <property type="entry name" value="ACER"/>
</dbReference>
<dbReference type="GO" id="GO:0016020">
    <property type="term" value="C:membrane"/>
    <property type="evidence" value="ECO:0007669"/>
    <property type="project" value="UniProtKB-SubCell"/>
</dbReference>
<dbReference type="GO" id="GO:0017040">
    <property type="term" value="F:N-acylsphingosine amidohydrolase activity"/>
    <property type="evidence" value="ECO:0007669"/>
    <property type="project" value="UniProtKB-EC"/>
</dbReference>
<evidence type="ECO:0000256" key="11">
    <source>
        <dbReference type="ARBA" id="ARBA00048323"/>
    </source>
</evidence>
<dbReference type="Proteomes" id="UP000823561">
    <property type="component" value="Chromosome 9"/>
</dbReference>
<dbReference type="PANTHER" id="PTHR46139:SF2">
    <property type="entry name" value="ALKALINE CERAMIDASE 1"/>
    <property type="match status" value="1"/>
</dbReference>
<dbReference type="GO" id="GO:0046514">
    <property type="term" value="P:ceramide catabolic process"/>
    <property type="evidence" value="ECO:0007669"/>
    <property type="project" value="TreeGrafter"/>
</dbReference>
<feature type="transmembrane region" description="Helical" evidence="15">
    <location>
        <begin position="148"/>
        <end position="164"/>
    </location>
</feature>
<evidence type="ECO:0000256" key="10">
    <source>
        <dbReference type="ARBA" id="ARBA00047401"/>
    </source>
</evidence>
<evidence type="ECO:0000256" key="13">
    <source>
        <dbReference type="PIRSR" id="PIRSR608901-1"/>
    </source>
</evidence>
<dbReference type="PANTHER" id="PTHR46139">
    <property type="entry name" value="ALKALINE CERAMIDASE"/>
    <property type="match status" value="1"/>
</dbReference>
<feature type="transmembrane region" description="Helical" evidence="15">
    <location>
        <begin position="115"/>
        <end position="136"/>
    </location>
</feature>
<gene>
    <name evidence="16" type="ORF">AALO_G00132140</name>
</gene>
<evidence type="ECO:0000256" key="5">
    <source>
        <dbReference type="ARBA" id="ARBA00022692"/>
    </source>
</evidence>
<evidence type="ECO:0000256" key="2">
    <source>
        <dbReference type="ARBA" id="ARBA00004760"/>
    </source>
</evidence>
<keyword evidence="13" id="KW-0479">Metal-binding</keyword>
<feature type="transmembrane region" description="Helical" evidence="15">
    <location>
        <begin position="176"/>
        <end position="194"/>
    </location>
</feature>
<protein>
    <recommendedName>
        <fullName evidence="15">Alkaline ceramidase</fullName>
        <ecNumber evidence="15">3.5.1.-</ecNumber>
    </recommendedName>
</protein>
<dbReference type="GO" id="GO:0046512">
    <property type="term" value="P:sphingosine biosynthetic process"/>
    <property type="evidence" value="ECO:0007669"/>
    <property type="project" value="UniProtKB-ARBA"/>
</dbReference>
<comment type="pathway">
    <text evidence="3">Sphingolipid metabolism.</text>
</comment>
<keyword evidence="8 15" id="KW-1133">Transmembrane helix</keyword>
<reference evidence="16" key="1">
    <citation type="submission" date="2020-10" db="EMBL/GenBank/DDBJ databases">
        <title>Chromosome-scale genome assembly of the Allis shad, Alosa alosa.</title>
        <authorList>
            <person name="Margot Z."/>
            <person name="Christophe K."/>
            <person name="Cabau C."/>
            <person name="Louis A."/>
            <person name="Berthelot C."/>
            <person name="Parey E."/>
            <person name="Roest Crollius H."/>
            <person name="Montfort J."/>
            <person name="Robinson-Rechavi M."/>
            <person name="Bucao C."/>
            <person name="Bouchez O."/>
            <person name="Gislard M."/>
            <person name="Lluch J."/>
            <person name="Milhes M."/>
            <person name="Lampietro C."/>
            <person name="Lopez Roques C."/>
            <person name="Donnadieu C."/>
            <person name="Braasch I."/>
            <person name="Desvignes T."/>
            <person name="Postlethwait J."/>
            <person name="Bobe J."/>
            <person name="Guiguen Y."/>
        </authorList>
    </citation>
    <scope>NUCLEOTIDE SEQUENCE</scope>
    <source>
        <strain evidence="16">M-15738</strain>
        <tissue evidence="16">Blood</tissue>
    </source>
</reference>
<keyword evidence="13" id="KW-0106">Calcium</keyword>
<comment type="catalytic activity">
    <reaction evidence="12">
        <text>an N-acylsphinganine + H2O = sphinganine + a fatty acid</text>
        <dbReference type="Rhea" id="RHEA:33551"/>
        <dbReference type="ChEBI" id="CHEBI:15377"/>
        <dbReference type="ChEBI" id="CHEBI:28868"/>
        <dbReference type="ChEBI" id="CHEBI:31488"/>
        <dbReference type="ChEBI" id="CHEBI:57817"/>
    </reaction>
    <physiologicalReaction direction="left-to-right" evidence="12">
        <dbReference type="Rhea" id="RHEA:33552"/>
    </physiologicalReaction>
</comment>
<evidence type="ECO:0000256" key="9">
    <source>
        <dbReference type="ARBA" id="ARBA00023136"/>
    </source>
</evidence>
<keyword evidence="17" id="KW-1185">Reference proteome</keyword>
<evidence type="ECO:0000256" key="8">
    <source>
        <dbReference type="ARBA" id="ARBA00022989"/>
    </source>
</evidence>
<dbReference type="Pfam" id="PF05875">
    <property type="entry name" value="Ceramidase"/>
    <property type="match status" value="1"/>
</dbReference>
<dbReference type="AlphaFoldDB" id="A0AAV6GMV5"/>
<feature type="binding site" evidence="14">
    <location>
        <position position="135"/>
    </location>
    <ligand>
        <name>Zn(2+)</name>
        <dbReference type="ChEBI" id="CHEBI:29105"/>
        <note>catalytic</note>
    </ligand>
</feature>
<feature type="transmembrane region" description="Helical" evidence="15">
    <location>
        <begin position="86"/>
        <end position="106"/>
    </location>
</feature>
<name>A0AAV6GMV5_9TELE</name>
<keyword evidence="6 15" id="KW-0378">Hydrolase</keyword>
<feature type="binding site" evidence="13">
    <location>
        <position position="72"/>
    </location>
    <ligand>
        <name>Ca(2+)</name>
        <dbReference type="ChEBI" id="CHEBI:29108"/>
    </ligand>
</feature>
<proteinExistence type="inferred from homology"/>
<keyword evidence="9 15" id="KW-0472">Membrane</keyword>
<evidence type="ECO:0000256" key="7">
    <source>
        <dbReference type="ARBA" id="ARBA00022919"/>
    </source>
</evidence>
<comment type="subcellular location">
    <subcellularLocation>
        <location evidence="1">Membrane</location>
        <topology evidence="1">Multi-pass membrane protein</topology>
    </subcellularLocation>
</comment>
<evidence type="ECO:0000313" key="17">
    <source>
        <dbReference type="Proteomes" id="UP000823561"/>
    </source>
</evidence>
<accession>A0AAV6GMV5</accession>
<dbReference type="EC" id="3.5.1.-" evidence="15"/>
<sequence length="324" mass="37353">MGKTADLTVVQKTTIDTLHKEGKKQKGQFARTVPPRAVTNCALHLFHGIPIRFQRSEDMAGVFAYESSEVDWCEDNYRHSDNVVEYFNTMSSFIFFLISPIMLYLLHPYARERNLAVHLVWLMMVFVGLFSMYFHMTLSFMGQMLDELSILWVLALGYSLWFPRKHFPSFIKDRKSFSRMVLAVTLVTTLSSFVKPTANAYVLNCFALHILYSLCVEMRSCTDQRVLRLAKMSVGLWALAISCWISDRFGCSFWQKLNFCYLHGIWHILIVVATAYGSTLIAYLDASFEIPYSLPGLQYWPKDDWVLGLPYIVLKGTTKTRKGC</sequence>
<evidence type="ECO:0000313" key="16">
    <source>
        <dbReference type="EMBL" id="KAG5276448.1"/>
    </source>
</evidence>
<organism evidence="16 17">
    <name type="scientific">Alosa alosa</name>
    <name type="common">allis shad</name>
    <dbReference type="NCBI Taxonomy" id="278164"/>
    <lineage>
        <taxon>Eukaryota</taxon>
        <taxon>Metazoa</taxon>
        <taxon>Chordata</taxon>
        <taxon>Craniata</taxon>
        <taxon>Vertebrata</taxon>
        <taxon>Euteleostomi</taxon>
        <taxon>Actinopterygii</taxon>
        <taxon>Neopterygii</taxon>
        <taxon>Teleostei</taxon>
        <taxon>Clupei</taxon>
        <taxon>Clupeiformes</taxon>
        <taxon>Clupeoidei</taxon>
        <taxon>Clupeidae</taxon>
        <taxon>Alosa</taxon>
    </lineage>
</organism>
<evidence type="ECO:0000256" key="6">
    <source>
        <dbReference type="ARBA" id="ARBA00022801"/>
    </source>
</evidence>
<dbReference type="GO" id="GO:0005783">
    <property type="term" value="C:endoplasmic reticulum"/>
    <property type="evidence" value="ECO:0007669"/>
    <property type="project" value="TreeGrafter"/>
</dbReference>
<comment type="cofactor">
    <cofactor evidence="14">
        <name>Zn(2+)</name>
        <dbReference type="ChEBI" id="CHEBI:29105"/>
    </cofactor>
</comment>
<keyword evidence="5 15" id="KW-0812">Transmembrane</keyword>
<evidence type="ECO:0000256" key="15">
    <source>
        <dbReference type="RuleBase" id="RU364079"/>
    </source>
</evidence>
<dbReference type="GO" id="GO:0046872">
    <property type="term" value="F:metal ion binding"/>
    <property type="evidence" value="ECO:0007669"/>
    <property type="project" value="UniProtKB-KW"/>
</dbReference>
<evidence type="ECO:0000256" key="12">
    <source>
        <dbReference type="ARBA" id="ARBA00049511"/>
    </source>
</evidence>
<keyword evidence="7" id="KW-0746">Sphingolipid metabolism</keyword>
<feature type="binding site" evidence="13">
    <location>
        <position position="74"/>
    </location>
    <ligand>
        <name>Ca(2+)</name>
        <dbReference type="ChEBI" id="CHEBI:29108"/>
    </ligand>
</feature>
<keyword evidence="14" id="KW-0862">Zinc</keyword>
<comment type="caution">
    <text evidence="15">Lacks conserved residue(s) required for the propagation of feature annotation.</text>
</comment>
<feature type="binding site" evidence="14">
    <location>
        <position position="267"/>
    </location>
    <ligand>
        <name>Zn(2+)</name>
        <dbReference type="ChEBI" id="CHEBI:29105"/>
        <note>catalytic</note>
    </ligand>
</feature>
<feature type="binding site" evidence="13">
    <location>
        <position position="76"/>
    </location>
    <ligand>
        <name>Ca(2+)</name>
        <dbReference type="ChEBI" id="CHEBI:29108"/>
    </ligand>
</feature>
<comment type="catalytic activity">
    <reaction evidence="10">
        <text>N-(9Z-octadecenoyl)-sphing-4-enine + H2O = sphing-4-enine + (9Z)-octadecenoate</text>
        <dbReference type="Rhea" id="RHEA:41299"/>
        <dbReference type="ChEBI" id="CHEBI:15377"/>
        <dbReference type="ChEBI" id="CHEBI:30823"/>
        <dbReference type="ChEBI" id="CHEBI:57756"/>
        <dbReference type="ChEBI" id="CHEBI:77996"/>
    </reaction>
    <physiologicalReaction direction="left-to-right" evidence="10">
        <dbReference type="Rhea" id="RHEA:41300"/>
    </physiologicalReaction>
</comment>
<feature type="binding site" evidence="14">
    <location>
        <position position="263"/>
    </location>
    <ligand>
        <name>Zn(2+)</name>
        <dbReference type="ChEBI" id="CHEBI:29105"/>
        <note>catalytic</note>
    </ligand>
</feature>
<comment type="catalytic activity">
    <reaction evidence="11">
        <text>an N-acylsphing-4-enine + H2O = sphing-4-enine + a fatty acid</text>
        <dbReference type="Rhea" id="RHEA:20856"/>
        <dbReference type="ChEBI" id="CHEBI:15377"/>
        <dbReference type="ChEBI" id="CHEBI:28868"/>
        <dbReference type="ChEBI" id="CHEBI:52639"/>
        <dbReference type="ChEBI" id="CHEBI:57756"/>
        <dbReference type="EC" id="3.5.1.23"/>
    </reaction>
    <physiologicalReaction direction="left-to-right" evidence="11">
        <dbReference type="Rhea" id="RHEA:20857"/>
    </physiologicalReaction>
</comment>
<feature type="binding site" evidence="13">
    <location>
        <position position="71"/>
    </location>
    <ligand>
        <name>Ca(2+)</name>
        <dbReference type="ChEBI" id="CHEBI:29108"/>
    </ligand>
</feature>
<comment type="caution">
    <text evidence="16">The sequence shown here is derived from an EMBL/GenBank/DDBJ whole genome shotgun (WGS) entry which is preliminary data.</text>
</comment>
<evidence type="ECO:0000256" key="4">
    <source>
        <dbReference type="ARBA" id="ARBA00009780"/>
    </source>
</evidence>
<comment type="function">
    <text evidence="15">Hydrolyzes the sphingolipid ceramide into sphingosine and free fatty acid.</text>
</comment>
<dbReference type="EMBL" id="JADWDJ010000009">
    <property type="protein sequence ID" value="KAG5276448.1"/>
    <property type="molecule type" value="Genomic_DNA"/>
</dbReference>
<evidence type="ECO:0000256" key="14">
    <source>
        <dbReference type="PIRSR" id="PIRSR608901-2"/>
    </source>
</evidence>
<evidence type="ECO:0000256" key="3">
    <source>
        <dbReference type="ARBA" id="ARBA00004991"/>
    </source>
</evidence>
<feature type="transmembrane region" description="Helical" evidence="15">
    <location>
        <begin position="265"/>
        <end position="284"/>
    </location>
</feature>
<evidence type="ECO:0000256" key="1">
    <source>
        <dbReference type="ARBA" id="ARBA00004141"/>
    </source>
</evidence>
<comment type="pathway">
    <text evidence="2">Lipid metabolism; sphingolipid metabolism.</text>
</comment>
<comment type="similarity">
    <text evidence="4 15">Belongs to the alkaline ceramidase family.</text>
</comment>
<keyword evidence="15" id="KW-0443">Lipid metabolism</keyword>
<feature type="binding site" evidence="13">
    <location>
        <position position="85"/>
    </location>
    <ligand>
        <name>Ca(2+)</name>
        <dbReference type="ChEBI" id="CHEBI:29108"/>
    </ligand>
</feature>